<gene>
    <name evidence="2" type="ORF">ALEPTO_LOCUS13111</name>
</gene>
<keyword evidence="3" id="KW-1185">Reference proteome</keyword>
<organism evidence="2 3">
    <name type="scientific">Ambispora leptoticha</name>
    <dbReference type="NCBI Taxonomy" id="144679"/>
    <lineage>
        <taxon>Eukaryota</taxon>
        <taxon>Fungi</taxon>
        <taxon>Fungi incertae sedis</taxon>
        <taxon>Mucoromycota</taxon>
        <taxon>Glomeromycotina</taxon>
        <taxon>Glomeromycetes</taxon>
        <taxon>Archaeosporales</taxon>
        <taxon>Ambisporaceae</taxon>
        <taxon>Ambispora</taxon>
    </lineage>
</organism>
<comment type="caution">
    <text evidence="2">The sequence shown here is derived from an EMBL/GenBank/DDBJ whole genome shotgun (WGS) entry which is preliminary data.</text>
</comment>
<feature type="region of interest" description="Disordered" evidence="1">
    <location>
        <begin position="1"/>
        <end position="47"/>
    </location>
</feature>
<feature type="compositionally biased region" description="Basic and acidic residues" evidence="1">
    <location>
        <begin position="15"/>
        <end position="37"/>
    </location>
</feature>
<evidence type="ECO:0000313" key="3">
    <source>
        <dbReference type="Proteomes" id="UP000789508"/>
    </source>
</evidence>
<feature type="compositionally biased region" description="Basic and acidic residues" evidence="1">
    <location>
        <begin position="124"/>
        <end position="187"/>
    </location>
</feature>
<proteinExistence type="predicted"/>
<dbReference type="EMBL" id="CAJVPS010037461">
    <property type="protein sequence ID" value="CAG8745323.1"/>
    <property type="molecule type" value="Genomic_DNA"/>
</dbReference>
<feature type="non-terminal residue" evidence="2">
    <location>
        <position position="241"/>
    </location>
</feature>
<feature type="region of interest" description="Disordered" evidence="1">
    <location>
        <begin position="104"/>
        <end position="212"/>
    </location>
</feature>
<dbReference type="AlphaFoldDB" id="A0A9N9IQ25"/>
<evidence type="ECO:0000256" key="1">
    <source>
        <dbReference type="SAM" id="MobiDB-lite"/>
    </source>
</evidence>
<evidence type="ECO:0000313" key="2">
    <source>
        <dbReference type="EMBL" id="CAG8745323.1"/>
    </source>
</evidence>
<name>A0A9N9IQ25_9GLOM</name>
<protein>
    <submittedName>
        <fullName evidence="2">10946_t:CDS:1</fullName>
    </submittedName>
</protein>
<feature type="compositionally biased region" description="Basic and acidic residues" evidence="1">
    <location>
        <begin position="194"/>
        <end position="208"/>
    </location>
</feature>
<sequence>ESKQHKKKENNNNITKKEKKEMKYKKQQEDWKAKYNSEEEEEEKRRPNYACKKIGTVEDIQIKRSFTKARAILKINREREAEVPWAIPIGDDKLARITENIEDFDERNRRSKITARLRGVPRGASEKWLAKSDCNNKDNQDRSKRSRSREKEEKVINTRRKREEEKFSEESEYKESEAEESVKEETRKNRKKNFKEAKQKRTKNKEETSQYSLETALKEILKRLDNLERNPKTRGRGARRS</sequence>
<dbReference type="Proteomes" id="UP000789508">
    <property type="component" value="Unassembled WGS sequence"/>
</dbReference>
<reference evidence="2" key="1">
    <citation type="submission" date="2021-06" db="EMBL/GenBank/DDBJ databases">
        <authorList>
            <person name="Kallberg Y."/>
            <person name="Tangrot J."/>
            <person name="Rosling A."/>
        </authorList>
    </citation>
    <scope>NUCLEOTIDE SEQUENCE</scope>
    <source>
        <strain evidence="2">FL130A</strain>
    </source>
</reference>
<accession>A0A9N9IQ25</accession>